<reference evidence="2" key="1">
    <citation type="submission" date="2022-08" db="EMBL/GenBank/DDBJ databases">
        <title>Alicyclobacillus dauci DSM2870, complete genome.</title>
        <authorList>
            <person name="Wang Q."/>
            <person name="Cai R."/>
            <person name="Wang Z."/>
        </authorList>
    </citation>
    <scope>NUCLEOTIDE SEQUENCE</scope>
    <source>
        <strain evidence="2">DSM 28700</strain>
    </source>
</reference>
<protein>
    <submittedName>
        <fullName evidence="2">Uma2 family endonuclease</fullName>
    </submittedName>
</protein>
<dbReference type="GO" id="GO:0004519">
    <property type="term" value="F:endonuclease activity"/>
    <property type="evidence" value="ECO:0007669"/>
    <property type="project" value="UniProtKB-KW"/>
</dbReference>
<sequence>MEVHLDPTELERWERIDDVIYDMSPSPSTEHQRIVGRLYREISAYLKGKTCEGFTSPFDVYLDGDEARNYVQPDITIVCDPSKLRPQGCIGAPDMVVEVLSPSTAYKDKTVKLRAYRLAGVHEYWIVDPHNQFVEVYRLAESNVFPTVYNNDAVVTVGIFQGLEIDLREIF</sequence>
<feature type="domain" description="Putative restriction endonuclease" evidence="1">
    <location>
        <begin position="9"/>
        <end position="167"/>
    </location>
</feature>
<dbReference type="RefSeq" id="WP_268045235.1">
    <property type="nucleotide sequence ID" value="NZ_CP104064.1"/>
</dbReference>
<dbReference type="InterPro" id="IPR012296">
    <property type="entry name" value="Nuclease_put_TT1808"/>
</dbReference>
<organism evidence="2 3">
    <name type="scientific">Alicyclobacillus dauci</name>
    <dbReference type="NCBI Taxonomy" id="1475485"/>
    <lineage>
        <taxon>Bacteria</taxon>
        <taxon>Bacillati</taxon>
        <taxon>Bacillota</taxon>
        <taxon>Bacilli</taxon>
        <taxon>Bacillales</taxon>
        <taxon>Alicyclobacillaceae</taxon>
        <taxon>Alicyclobacillus</taxon>
    </lineage>
</organism>
<dbReference type="CDD" id="cd06260">
    <property type="entry name" value="DUF820-like"/>
    <property type="match status" value="1"/>
</dbReference>
<keyword evidence="2" id="KW-0540">Nuclease</keyword>
<evidence type="ECO:0000313" key="3">
    <source>
        <dbReference type="Proteomes" id="UP001164803"/>
    </source>
</evidence>
<dbReference type="PANTHER" id="PTHR36558:SF1">
    <property type="entry name" value="RESTRICTION ENDONUCLEASE DOMAIN-CONTAINING PROTEIN-RELATED"/>
    <property type="match status" value="1"/>
</dbReference>
<dbReference type="SUPFAM" id="SSF52980">
    <property type="entry name" value="Restriction endonuclease-like"/>
    <property type="match status" value="1"/>
</dbReference>
<dbReference type="Pfam" id="PF05685">
    <property type="entry name" value="Uma2"/>
    <property type="match status" value="1"/>
</dbReference>
<dbReference type="InterPro" id="IPR008538">
    <property type="entry name" value="Uma2"/>
</dbReference>
<accession>A0ABY6Z4Y4</accession>
<dbReference type="PANTHER" id="PTHR36558">
    <property type="entry name" value="GLR1098 PROTEIN"/>
    <property type="match status" value="1"/>
</dbReference>
<dbReference type="InterPro" id="IPR011335">
    <property type="entry name" value="Restrct_endonuc-II-like"/>
</dbReference>
<dbReference type="EMBL" id="CP104064">
    <property type="protein sequence ID" value="WAH37717.1"/>
    <property type="molecule type" value="Genomic_DNA"/>
</dbReference>
<evidence type="ECO:0000259" key="1">
    <source>
        <dbReference type="Pfam" id="PF05685"/>
    </source>
</evidence>
<keyword evidence="3" id="KW-1185">Reference proteome</keyword>
<dbReference type="Proteomes" id="UP001164803">
    <property type="component" value="Chromosome"/>
</dbReference>
<keyword evidence="2" id="KW-0255">Endonuclease</keyword>
<evidence type="ECO:0000313" key="2">
    <source>
        <dbReference type="EMBL" id="WAH37717.1"/>
    </source>
</evidence>
<dbReference type="Gene3D" id="3.90.1570.10">
    <property type="entry name" value="tt1808, chain A"/>
    <property type="match status" value="1"/>
</dbReference>
<proteinExistence type="predicted"/>
<gene>
    <name evidence="2" type="ORF">NZD86_04210</name>
</gene>
<keyword evidence="2" id="KW-0378">Hydrolase</keyword>
<name>A0ABY6Z4Y4_9BACL</name>